<sequence>MTESIRKKNKARHTPTLTILACEADGNSLRFISTHATKPSLFDATAFAEGRTLPERAHAWDKGGHSGRPRLTAALMPHIRSRYGAAPQKTLIHLISAMRAWWRLFDKYTDIKPVEDIEDIDEFVHGALALKEGFTHGTSIFLVVLNDARKTRKQHPLDIRLPRPSPQHTSLPDQKHINAIAIALTRKIREMFLMWKQADEIIAEMSGWHIASSGWTPGHWHGAFNERHAHCAYRQACTELGNPVVRRDQYVAWLGLQNTENYNNPFVAGFPAAVSGLYPNRKQSAHFLYLFLCKTGWNLQTALDIDVDDYWRPHPTNKSFAIIYAVKDRANGEYQRAASEVKPKLSAYNLLVAVIARTEPLREQLKTELNQLERLKEDNPDAANEETHLKINELKRCIKSPWLHVITKESSPISALNNRVVYESEQRLSTLIFEINTQRNKDDQIDSSIKIGDFRDAYISAQYRRSNYSWIVAHLAAGHKNIQSLVHYLRKRQWKAHGERTMYGFTKALWDEIRATNAVDPAILHALVQRGEVTEEQRKRWAAHKDRTRVGTGCKDFKNPPKSLAPEHMPGEGCRIQRCSLCPNAVIFEDSMDALARRLAQLHTIKENIPLPSWYGSSWPNETESTERILYENWDAASVDSRISHWKKQVASAIQTLLAMEGEYAA</sequence>
<comment type="caution">
    <text evidence="2">The sequence shown here is derived from an EMBL/GenBank/DDBJ whole genome shotgun (WGS) entry which is preliminary data.</text>
</comment>
<keyword evidence="3" id="KW-1185">Reference proteome</keyword>
<dbReference type="Proteomes" id="UP000648914">
    <property type="component" value="Unassembled WGS sequence"/>
</dbReference>
<proteinExistence type="predicted"/>
<name>A0ABS0ULA3_9PSED</name>
<evidence type="ECO:0000256" key="1">
    <source>
        <dbReference type="SAM" id="Coils"/>
    </source>
</evidence>
<organism evidence="2 3">
    <name type="scientific">Pseudomonas synxantha</name>
    <dbReference type="NCBI Taxonomy" id="47883"/>
    <lineage>
        <taxon>Bacteria</taxon>
        <taxon>Pseudomonadati</taxon>
        <taxon>Pseudomonadota</taxon>
        <taxon>Gammaproteobacteria</taxon>
        <taxon>Pseudomonadales</taxon>
        <taxon>Pseudomonadaceae</taxon>
        <taxon>Pseudomonas</taxon>
    </lineage>
</organism>
<accession>A0ABS0ULA3</accession>
<feature type="coiled-coil region" evidence="1">
    <location>
        <begin position="358"/>
        <end position="385"/>
    </location>
</feature>
<evidence type="ECO:0000313" key="3">
    <source>
        <dbReference type="Proteomes" id="UP000648914"/>
    </source>
</evidence>
<evidence type="ECO:0008006" key="4">
    <source>
        <dbReference type="Google" id="ProtNLM"/>
    </source>
</evidence>
<reference evidence="2 3" key="1">
    <citation type="submission" date="2020-12" db="EMBL/GenBank/DDBJ databases">
        <title>Comparative genomic insights into the epidemiology and virulence of plant pathogenic Pseudomonads from Turkey.</title>
        <authorList>
            <person name="Dillon M."/>
            <person name="Ruiz-Bedoya T."/>
            <person name="Bendalovic-Torma C."/>
            <person name="Guttman K.M."/>
            <person name="Kwak H."/>
            <person name="Middleton M.A."/>
            <person name="Wang P.W."/>
            <person name="Horuz S."/>
            <person name="Aysan Y."/>
            <person name="Guttman D.S."/>
        </authorList>
    </citation>
    <scope>NUCLEOTIDE SEQUENCE [LARGE SCALE GENOMIC DNA]</scope>
    <source>
        <strain evidence="2 3">S5_IA_2b</strain>
    </source>
</reference>
<keyword evidence="1" id="KW-0175">Coiled coil</keyword>
<evidence type="ECO:0000313" key="2">
    <source>
        <dbReference type="EMBL" id="MBI6565193.1"/>
    </source>
</evidence>
<gene>
    <name evidence="2" type="ORF">YA0852_13935</name>
</gene>
<dbReference type="EMBL" id="JAEILG010000028">
    <property type="protein sequence ID" value="MBI6565193.1"/>
    <property type="molecule type" value="Genomic_DNA"/>
</dbReference>
<dbReference type="RefSeq" id="WP_149417762.1">
    <property type="nucleotide sequence ID" value="NZ_JAEIKU010000162.1"/>
</dbReference>
<protein>
    <recommendedName>
        <fullName evidence="4">Phage integrase</fullName>
    </recommendedName>
</protein>